<protein>
    <recommendedName>
        <fullName evidence="3">TIR domain-containing protein</fullName>
    </recommendedName>
</protein>
<keyword evidence="2" id="KW-1185">Reference proteome</keyword>
<dbReference type="OrthoDB" id="438871at2759"/>
<accession>A0A813BBL7</accession>
<comment type="caution">
    <text evidence="1">The sequence shown here is derived from an EMBL/GenBank/DDBJ whole genome shotgun (WGS) entry which is preliminary data.</text>
</comment>
<dbReference type="EMBL" id="CAJNJA010069711">
    <property type="protein sequence ID" value="CAE7898738.1"/>
    <property type="molecule type" value="Genomic_DNA"/>
</dbReference>
<evidence type="ECO:0000313" key="1">
    <source>
        <dbReference type="EMBL" id="CAE7898738.1"/>
    </source>
</evidence>
<name>A0A813BBL7_9DINO</name>
<reference evidence="1" key="1">
    <citation type="submission" date="2021-02" db="EMBL/GenBank/DDBJ databases">
        <authorList>
            <person name="Dougan E. K."/>
            <person name="Rhodes N."/>
            <person name="Thang M."/>
            <person name="Chan C."/>
        </authorList>
    </citation>
    <scope>NUCLEOTIDE SEQUENCE</scope>
</reference>
<dbReference type="AlphaFoldDB" id="A0A813BBL7"/>
<organism evidence="1 2">
    <name type="scientific">Symbiodinium necroappetens</name>
    <dbReference type="NCBI Taxonomy" id="1628268"/>
    <lineage>
        <taxon>Eukaryota</taxon>
        <taxon>Sar</taxon>
        <taxon>Alveolata</taxon>
        <taxon>Dinophyceae</taxon>
        <taxon>Suessiales</taxon>
        <taxon>Symbiodiniaceae</taxon>
        <taxon>Symbiodinium</taxon>
    </lineage>
</organism>
<dbReference type="Proteomes" id="UP000601435">
    <property type="component" value="Unassembled WGS sequence"/>
</dbReference>
<evidence type="ECO:0000313" key="2">
    <source>
        <dbReference type="Proteomes" id="UP000601435"/>
    </source>
</evidence>
<gene>
    <name evidence="1" type="ORF">SNEC2469_LOCUS30179</name>
</gene>
<evidence type="ECO:0008006" key="3">
    <source>
        <dbReference type="Google" id="ProtNLM"/>
    </source>
</evidence>
<sequence length="165" mass="18765">MFSARFDGGYIEHKIRRVHKILQAHNFPVLMVDAGIGDNFGKLTQNYLNKIEKEKGVLICVCTAHYAEKTSSPYCSFEELQFAKDYRLDVLPLKVADVYPPKPPGGPKHPHDKDCEAEALIKMVFRPNLSYKDCRNLDEVEIARVIADKLLKKKSLAMRSSLSLQ</sequence>
<proteinExistence type="predicted"/>
<feature type="non-terminal residue" evidence="1">
    <location>
        <position position="165"/>
    </location>
</feature>